<keyword evidence="1" id="KW-0808">Transferase</keyword>
<proteinExistence type="predicted"/>
<dbReference type="AlphaFoldDB" id="A0A484I6C9"/>
<accession>A0A484I6C9</accession>
<name>A0A484I6C9_9ARCH</name>
<sequence length="306" mass="34160">MKHLLNKSSICFFVLCGLFLLIILSTNLNLQRLFANSFENNTALNDTHSSYAFTLDLFAELVEDRIRGIIDILEFTSKDKTFSTISYLSNITDAYHGIASNLETDKRQVLDYILKINPDIASIYFVLPNGDIYLGEPYRHQEQLPRLNFADREWYVGVTTLNETYVSSIFLSASINAPAFAIAVPVSTNSDVESPTLNSGEVPFGYLVGIVNLKLVHDLVSNVTSNNIGDFFVIDKNGTQLFNSSDTGITDNLKKFHYIEGISYNTTQLVNANHTVISELNNTLLLSKPIAFKNGHLIAILVTENK</sequence>
<dbReference type="EMBL" id="LR216287">
    <property type="protein sequence ID" value="VFJ12673.1"/>
    <property type="molecule type" value="Genomic_DNA"/>
</dbReference>
<keyword evidence="2" id="KW-1185">Reference proteome</keyword>
<reference evidence="1 2" key="1">
    <citation type="submission" date="2019-02" db="EMBL/GenBank/DDBJ databases">
        <authorList>
            <person name="Lehtovirta-Morley E L."/>
        </authorList>
    </citation>
    <scope>NUCLEOTIDE SEQUENCE [LARGE SCALE GENOMIC DNA]</scope>
    <source>
        <strain evidence="1">NFRAN1</strain>
    </source>
</reference>
<evidence type="ECO:0000313" key="1">
    <source>
        <dbReference type="EMBL" id="VFJ12673.1"/>
    </source>
</evidence>
<dbReference type="KEGG" id="nfn:NFRAN_0352"/>
<organism evidence="1 2">
    <name type="scientific">Candidatus Nitrosocosmicus franklandianus</name>
    <dbReference type="NCBI Taxonomy" id="1798806"/>
    <lineage>
        <taxon>Archaea</taxon>
        <taxon>Nitrososphaerota</taxon>
        <taxon>Nitrososphaeria</taxon>
        <taxon>Nitrososphaerales</taxon>
        <taxon>Nitrososphaeraceae</taxon>
        <taxon>Candidatus Nitrosocosmicus</taxon>
    </lineage>
</organism>
<gene>
    <name evidence="1" type="ORF">NFRAN_0352</name>
</gene>
<protein>
    <submittedName>
        <fullName evidence="1">Histidine kinase</fullName>
    </submittedName>
</protein>
<dbReference type="CDD" id="cd18773">
    <property type="entry name" value="PDC1_HK_sensor"/>
    <property type="match status" value="1"/>
</dbReference>
<keyword evidence="1" id="KW-0418">Kinase</keyword>
<dbReference type="GO" id="GO:0016301">
    <property type="term" value="F:kinase activity"/>
    <property type="evidence" value="ECO:0007669"/>
    <property type="project" value="UniProtKB-KW"/>
</dbReference>
<dbReference type="Gene3D" id="3.30.450.20">
    <property type="entry name" value="PAS domain"/>
    <property type="match status" value="1"/>
</dbReference>
<dbReference type="Proteomes" id="UP000294299">
    <property type="component" value="Chromosome NFRAN"/>
</dbReference>
<evidence type="ECO:0000313" key="2">
    <source>
        <dbReference type="Proteomes" id="UP000294299"/>
    </source>
</evidence>